<gene>
    <name evidence="1" type="ORF">S01H1_05671</name>
</gene>
<protein>
    <recommendedName>
        <fullName evidence="2">Methyltransferase type 11 domain-containing protein</fullName>
    </recommendedName>
</protein>
<proteinExistence type="predicted"/>
<accession>X0S2M7</accession>
<organism evidence="1">
    <name type="scientific">marine sediment metagenome</name>
    <dbReference type="NCBI Taxonomy" id="412755"/>
    <lineage>
        <taxon>unclassified sequences</taxon>
        <taxon>metagenomes</taxon>
        <taxon>ecological metagenomes</taxon>
    </lineage>
</organism>
<sequence>MDILESWSTHYGLRKKIRRRYSSIWRVPIAKNRLELVLREMEIGSSVLDVGASNQMLGEKIKAVFPDVAYKSMDIDREAIHDYYSLEEIREEFNLIIFSEVIEHMTIEEGVVTLKKLRELLKDGGRIIITTPNLFHPHRYWDASHKTPYRYDELAALLMSLGYSIETIYRLYNDAFFRRLFRIYIGAFIHRYLDIDFARSIAVVAARG</sequence>
<dbReference type="Gene3D" id="3.40.50.150">
    <property type="entry name" value="Vaccinia Virus protein VP39"/>
    <property type="match status" value="1"/>
</dbReference>
<dbReference type="AlphaFoldDB" id="X0S2M7"/>
<evidence type="ECO:0000313" key="1">
    <source>
        <dbReference type="EMBL" id="GAF75309.1"/>
    </source>
</evidence>
<dbReference type="Pfam" id="PF13489">
    <property type="entry name" value="Methyltransf_23"/>
    <property type="match status" value="1"/>
</dbReference>
<dbReference type="SUPFAM" id="SSF53335">
    <property type="entry name" value="S-adenosyl-L-methionine-dependent methyltransferases"/>
    <property type="match status" value="1"/>
</dbReference>
<dbReference type="InterPro" id="IPR029063">
    <property type="entry name" value="SAM-dependent_MTases_sf"/>
</dbReference>
<dbReference type="EMBL" id="BARS01002952">
    <property type="protein sequence ID" value="GAF75309.1"/>
    <property type="molecule type" value="Genomic_DNA"/>
</dbReference>
<reference evidence="1" key="1">
    <citation type="journal article" date="2014" name="Front. Microbiol.">
        <title>High frequency of phylogenetically diverse reductive dehalogenase-homologous genes in deep subseafloor sedimentary metagenomes.</title>
        <authorList>
            <person name="Kawai M."/>
            <person name="Futagami T."/>
            <person name="Toyoda A."/>
            <person name="Takaki Y."/>
            <person name="Nishi S."/>
            <person name="Hori S."/>
            <person name="Arai W."/>
            <person name="Tsubouchi T."/>
            <person name="Morono Y."/>
            <person name="Uchiyama I."/>
            <person name="Ito T."/>
            <person name="Fujiyama A."/>
            <person name="Inagaki F."/>
            <person name="Takami H."/>
        </authorList>
    </citation>
    <scope>NUCLEOTIDE SEQUENCE</scope>
    <source>
        <strain evidence="1">Expedition CK06-06</strain>
    </source>
</reference>
<comment type="caution">
    <text evidence="1">The sequence shown here is derived from an EMBL/GenBank/DDBJ whole genome shotgun (WGS) entry which is preliminary data.</text>
</comment>
<evidence type="ECO:0008006" key="2">
    <source>
        <dbReference type="Google" id="ProtNLM"/>
    </source>
</evidence>
<name>X0S2M7_9ZZZZ</name>